<evidence type="ECO:0000313" key="2">
    <source>
        <dbReference type="Proteomes" id="UP000635335"/>
    </source>
</evidence>
<keyword evidence="2" id="KW-1185">Reference proteome</keyword>
<gene>
    <name evidence="1" type="ORF">I5U16_01890</name>
</gene>
<dbReference type="Proteomes" id="UP000635335">
    <property type="component" value="Unassembled WGS sequence"/>
</dbReference>
<comment type="caution">
    <text evidence="1">The sequence shown here is derived from an EMBL/GenBank/DDBJ whole genome shotgun (WGS) entry which is preliminary data.</text>
</comment>
<proteinExistence type="predicted"/>
<name>A0ABS0LUA8_9GAMM</name>
<sequence>MPLKKGKSKKVISENIATEVKAGKPQDQAIAIAMNKAGKGKKKPKKGAK</sequence>
<accession>A0ABS0LUA8</accession>
<organism evidence="1 2">
    <name type="scientific">Serratia surfactantfaciens</name>
    <dbReference type="NCBI Taxonomy" id="2741499"/>
    <lineage>
        <taxon>Bacteria</taxon>
        <taxon>Pseudomonadati</taxon>
        <taxon>Pseudomonadota</taxon>
        <taxon>Gammaproteobacteria</taxon>
        <taxon>Enterobacterales</taxon>
        <taxon>Yersiniaceae</taxon>
        <taxon>Serratia</taxon>
    </lineage>
</organism>
<evidence type="ECO:0000313" key="1">
    <source>
        <dbReference type="EMBL" id="MBH1918910.1"/>
    </source>
</evidence>
<dbReference type="RefSeq" id="WP_197667228.1">
    <property type="nucleotide sequence ID" value="NZ_JADUMB010000001.1"/>
</dbReference>
<reference evidence="1 2" key="1">
    <citation type="submission" date="2020-11" db="EMBL/GenBank/DDBJ databases">
        <title>Enhanced detection system for hospital associated transmission using whole genome sequencing surveillance.</title>
        <authorList>
            <person name="Harrison L.H."/>
            <person name="Van Tyne D."/>
            <person name="Marsh J.W."/>
            <person name="Griffith M.P."/>
            <person name="Snyder D.J."/>
            <person name="Cooper V.S."/>
            <person name="Mustapha M."/>
        </authorList>
    </citation>
    <scope>NUCLEOTIDE SEQUENCE [LARGE SCALE GENOMIC DNA]</scope>
    <source>
        <strain evidence="1 2">SER00227</strain>
    </source>
</reference>
<protein>
    <submittedName>
        <fullName evidence="1">Uncharacterized protein</fullName>
    </submittedName>
</protein>
<dbReference type="EMBL" id="JADUMB010000001">
    <property type="protein sequence ID" value="MBH1918910.1"/>
    <property type="molecule type" value="Genomic_DNA"/>
</dbReference>